<accession>A0A839TK50</accession>
<dbReference type="Proteomes" id="UP000517523">
    <property type="component" value="Unassembled WGS sequence"/>
</dbReference>
<dbReference type="RefSeq" id="WP_183581566.1">
    <property type="nucleotide sequence ID" value="NZ_JACHXJ010000002.1"/>
</dbReference>
<organism evidence="4 5">
    <name type="scientific">Paenibacillus rhizosphaerae</name>
    <dbReference type="NCBI Taxonomy" id="297318"/>
    <lineage>
        <taxon>Bacteria</taxon>
        <taxon>Bacillati</taxon>
        <taxon>Bacillota</taxon>
        <taxon>Bacilli</taxon>
        <taxon>Bacillales</taxon>
        <taxon>Paenibacillaceae</taxon>
        <taxon>Paenibacillus</taxon>
    </lineage>
</organism>
<evidence type="ECO:0000259" key="3">
    <source>
        <dbReference type="PROSITE" id="PS51677"/>
    </source>
</evidence>
<gene>
    <name evidence="4" type="ORF">FHS19_001810</name>
</gene>
<evidence type="ECO:0000256" key="2">
    <source>
        <dbReference type="SAM" id="Phobius"/>
    </source>
</evidence>
<dbReference type="InterPro" id="IPR050248">
    <property type="entry name" value="Polysacc_deacetylase_ArnD"/>
</dbReference>
<feature type="domain" description="NodB homology" evidence="3">
    <location>
        <begin position="38"/>
        <end position="224"/>
    </location>
</feature>
<dbReference type="Gene3D" id="3.20.20.370">
    <property type="entry name" value="Glycoside hydrolase/deacetylase"/>
    <property type="match status" value="1"/>
</dbReference>
<reference evidence="4 5" key="1">
    <citation type="submission" date="2020-08" db="EMBL/GenBank/DDBJ databases">
        <title>Genomic Encyclopedia of Type Strains, Phase III (KMG-III): the genomes of soil and plant-associated and newly described type strains.</title>
        <authorList>
            <person name="Whitman W."/>
        </authorList>
    </citation>
    <scope>NUCLEOTIDE SEQUENCE [LARGE SCALE GENOMIC DNA]</scope>
    <source>
        <strain evidence="4 5">CECT 5831</strain>
    </source>
</reference>
<comment type="caution">
    <text evidence="4">The sequence shown here is derived from an EMBL/GenBank/DDBJ whole genome shotgun (WGS) entry which is preliminary data.</text>
</comment>
<dbReference type="AlphaFoldDB" id="A0A839TK50"/>
<keyword evidence="2" id="KW-0472">Membrane</keyword>
<dbReference type="CDD" id="cd10959">
    <property type="entry name" value="CE4_NodB_like_3"/>
    <property type="match status" value="1"/>
</dbReference>
<protein>
    <submittedName>
        <fullName evidence="4">Peptidoglycan/xylan/chitin deacetylase (PgdA/CDA1 family)</fullName>
    </submittedName>
</protein>
<dbReference type="GO" id="GO:0005975">
    <property type="term" value="P:carbohydrate metabolic process"/>
    <property type="evidence" value="ECO:0007669"/>
    <property type="project" value="InterPro"/>
</dbReference>
<dbReference type="Pfam" id="PF01522">
    <property type="entry name" value="Polysacc_deac_1"/>
    <property type="match status" value="1"/>
</dbReference>
<sequence>MQTLLLWLFYISSFYAFIPGLITRIFGFRVFRRGITEHEYALTFDDGPDSVYTPKLLDLLKRYNAKATFFVVGSHAEKHPEIVKRIYDEGHLIGIHNYVHKSNWLMRPGTVKKQIMKTDKVIHTITGERSSYYRPPWGIVNLFDFAKRSQFKIVLWSSMFGDWRERIGADRLTERMMNKLQPGEVMLLHDCGLTAGANPDAPQQMLIALERVLEEAERRGMKAIRIDEMIEAKEKAPERKLPRLKRASVKVWLLWETLFHAMYRLKSIRPYDPFIHYRLRTYKGQTVEMNDGATLSKGDKVIELHFDNEKLFRLGVRSRSMVHLAIQMIRGTEDQFPELARIILSDPELQQAKAIYGITMINRGPKNFGFKIVDLKDGLFAKSTKLYLRFLLRIINPSGQERLKDHSEQMVPKLLVMPVAQLVERFSESGSHRRQQVKEPSDPQEEKKGELLDLNLVASSQGIGSTPPAM</sequence>
<feature type="region of interest" description="Disordered" evidence="1">
    <location>
        <begin position="428"/>
        <end position="451"/>
    </location>
</feature>
<dbReference type="GO" id="GO:0016810">
    <property type="term" value="F:hydrolase activity, acting on carbon-nitrogen (but not peptide) bonds"/>
    <property type="evidence" value="ECO:0007669"/>
    <property type="project" value="InterPro"/>
</dbReference>
<keyword evidence="2" id="KW-1133">Transmembrane helix</keyword>
<evidence type="ECO:0000313" key="5">
    <source>
        <dbReference type="Proteomes" id="UP000517523"/>
    </source>
</evidence>
<dbReference type="InterPro" id="IPR054467">
    <property type="entry name" value="YkoP-like_dom"/>
</dbReference>
<dbReference type="SUPFAM" id="SSF88713">
    <property type="entry name" value="Glycoside hydrolase/deacetylase"/>
    <property type="match status" value="1"/>
</dbReference>
<dbReference type="Pfam" id="PF22790">
    <property type="entry name" value="YkoP"/>
    <property type="match status" value="1"/>
</dbReference>
<dbReference type="PANTHER" id="PTHR10587">
    <property type="entry name" value="GLYCOSYL TRANSFERASE-RELATED"/>
    <property type="match status" value="1"/>
</dbReference>
<evidence type="ECO:0000256" key="1">
    <source>
        <dbReference type="SAM" id="MobiDB-lite"/>
    </source>
</evidence>
<dbReference type="InterPro" id="IPR002509">
    <property type="entry name" value="NODB_dom"/>
</dbReference>
<dbReference type="InterPro" id="IPR011330">
    <property type="entry name" value="Glyco_hydro/deAcase_b/a-brl"/>
</dbReference>
<evidence type="ECO:0000313" key="4">
    <source>
        <dbReference type="EMBL" id="MBB3127156.1"/>
    </source>
</evidence>
<name>A0A839TK50_9BACL</name>
<proteinExistence type="predicted"/>
<dbReference type="EMBL" id="JACHXJ010000002">
    <property type="protein sequence ID" value="MBB3127156.1"/>
    <property type="molecule type" value="Genomic_DNA"/>
</dbReference>
<keyword evidence="2" id="KW-0812">Transmembrane</keyword>
<dbReference type="PROSITE" id="PS51677">
    <property type="entry name" value="NODB"/>
    <property type="match status" value="1"/>
</dbReference>
<feature type="transmembrane region" description="Helical" evidence="2">
    <location>
        <begin position="6"/>
        <end position="26"/>
    </location>
</feature>